<dbReference type="OrthoDB" id="33037at2"/>
<dbReference type="STRING" id="1208324.P73_2952"/>
<dbReference type="CDD" id="cd17511">
    <property type="entry name" value="YbjN_AmyR-like"/>
    <property type="match status" value="1"/>
</dbReference>
<evidence type="ECO:0008006" key="4">
    <source>
        <dbReference type="Google" id="ProtNLM"/>
    </source>
</evidence>
<dbReference type="Pfam" id="PF10722">
    <property type="entry name" value="YbjN"/>
    <property type="match status" value="1"/>
</dbReference>
<dbReference type="HOGENOM" id="CLU_1381961_0_0_5"/>
<evidence type="ECO:0000313" key="2">
    <source>
        <dbReference type="EMBL" id="AJE47667.1"/>
    </source>
</evidence>
<reference evidence="2 3" key="1">
    <citation type="journal article" date="2014" name="Int. J. Syst. Evol. Microbiol.">
        <title>Celeribacter indicus sp. nov., a polycyclic aromatic hydrocarbon-degrading bacterium from deep-sea sediment and reclassification of Huaishuia halophila as Celeribacter halophilus comb. nov.</title>
        <authorList>
            <person name="Lai Q."/>
            <person name="Cao J."/>
            <person name="Yuan J."/>
            <person name="Li F."/>
            <person name="Shao Z."/>
        </authorList>
    </citation>
    <scope>NUCLEOTIDE SEQUENCE [LARGE SCALE GENOMIC DNA]</scope>
    <source>
        <strain evidence="2">P73</strain>
    </source>
</reference>
<dbReference type="InterPro" id="IPR019660">
    <property type="entry name" value="Put_sensory_transdc_reg_YbjN"/>
</dbReference>
<evidence type="ECO:0000313" key="3">
    <source>
        <dbReference type="Proteomes" id="UP000031521"/>
    </source>
</evidence>
<dbReference type="RefSeq" id="WP_052453312.1">
    <property type="nucleotide sequence ID" value="NZ_CP004393.1"/>
</dbReference>
<dbReference type="Proteomes" id="UP000031521">
    <property type="component" value="Chromosome"/>
</dbReference>
<dbReference type="KEGG" id="cid:P73_2952"/>
<dbReference type="AlphaFoldDB" id="A0A0B5E5R5"/>
<organism evidence="2 3">
    <name type="scientific">Celeribacter indicus</name>
    <dbReference type="NCBI Taxonomy" id="1208324"/>
    <lineage>
        <taxon>Bacteria</taxon>
        <taxon>Pseudomonadati</taxon>
        <taxon>Pseudomonadota</taxon>
        <taxon>Alphaproteobacteria</taxon>
        <taxon>Rhodobacterales</taxon>
        <taxon>Roseobacteraceae</taxon>
        <taxon>Celeribacter</taxon>
    </lineage>
</organism>
<protein>
    <recommendedName>
        <fullName evidence="4">YbjN domain-containing protein</fullName>
    </recommendedName>
</protein>
<sequence>MSLPLLPRFRRAGRLTPAALGLAIAGLAAPLAAEEREWIGFETLDRIEDILSGHGEVTRDVDGEGVPMFQGRMDGMKYSLLFYNCEERTACETASFSAYFDGDYYLTDLERVNRFNYEYRFGKASVDPEGDLALDFSFSLLGGLPRETFEDTIEWWRAIMTDGAAFFDPETQLPDPGGPEIPGAPDPGEEGAQPLDL</sequence>
<dbReference type="EMBL" id="CP004393">
    <property type="protein sequence ID" value="AJE47667.1"/>
    <property type="molecule type" value="Genomic_DNA"/>
</dbReference>
<feature type="compositionally biased region" description="Pro residues" evidence="1">
    <location>
        <begin position="176"/>
        <end position="185"/>
    </location>
</feature>
<accession>A0A0B5E5R5</accession>
<gene>
    <name evidence="2" type="ORF">P73_2952</name>
</gene>
<name>A0A0B5E5R5_9RHOB</name>
<proteinExistence type="predicted"/>
<evidence type="ECO:0000256" key="1">
    <source>
        <dbReference type="SAM" id="MobiDB-lite"/>
    </source>
</evidence>
<keyword evidence="3" id="KW-1185">Reference proteome</keyword>
<feature type="region of interest" description="Disordered" evidence="1">
    <location>
        <begin position="168"/>
        <end position="197"/>
    </location>
</feature>